<organism evidence="2 3">
    <name type="scientific">Enterobacter sp. (strain 638)</name>
    <dbReference type="NCBI Taxonomy" id="399742"/>
    <lineage>
        <taxon>Bacteria</taxon>
        <taxon>Pseudomonadati</taxon>
        <taxon>Pseudomonadota</taxon>
        <taxon>Gammaproteobacteria</taxon>
        <taxon>Enterobacterales</taxon>
        <taxon>Enterobacteriaceae</taxon>
        <taxon>Enterobacter</taxon>
    </lineage>
</organism>
<dbReference type="SMART" id="SM00901">
    <property type="entry name" value="FRG"/>
    <property type="match status" value="1"/>
</dbReference>
<dbReference type="Proteomes" id="UP000000230">
    <property type="component" value="Chromosome"/>
</dbReference>
<evidence type="ECO:0000259" key="1">
    <source>
        <dbReference type="SMART" id="SM00901"/>
    </source>
</evidence>
<dbReference type="AlphaFoldDB" id="A0A9J9KX33"/>
<keyword evidence="3" id="KW-1185">Reference proteome</keyword>
<dbReference type="Pfam" id="PF08867">
    <property type="entry name" value="FRG"/>
    <property type="match status" value="1"/>
</dbReference>
<accession>A0A9J9KX33</accession>
<name>A0A9J9KX33_ENT38</name>
<reference evidence="3" key="1">
    <citation type="journal article" date="2010" name="PLoS Genet.">
        <title>Genome sequence of the plant growth promoting endophytic bacterium Enterobacter sp. 638.</title>
        <authorList>
            <person name="Taghavi S."/>
            <person name="van der Lelie D."/>
            <person name="Hoffman A."/>
            <person name="Zhang Y.B."/>
            <person name="Walla M.D."/>
            <person name="Vangronsveld J."/>
            <person name="Newman L."/>
            <person name="Monchy S."/>
        </authorList>
    </citation>
    <scope>NUCLEOTIDE SEQUENCE [LARGE SCALE GENOMIC DNA]</scope>
    <source>
        <strain evidence="3">638</strain>
    </source>
</reference>
<dbReference type="KEGG" id="ent:Ent638_1361"/>
<dbReference type="InterPro" id="IPR014966">
    <property type="entry name" value="FRG-dom"/>
</dbReference>
<gene>
    <name evidence="2" type="ordered locus">Ent638_1361</name>
</gene>
<evidence type="ECO:0000313" key="2">
    <source>
        <dbReference type="EMBL" id="ABP60042.1"/>
    </source>
</evidence>
<sequence>MVRVKIFETELFGPVVAPDEFWQIIELASIGECETKNIYLWRGQGNVAWPIHSSAYRRLEKDKTFPPSEMTMRDYERELLLNAKHQGYHHENGRTLADFELLAKLQHHGAATRLVDFSRNMLVALWFACNSESDKTGLLFGMYWAGVSGFEGRPELRTYNELFGSGDPKADDELDNFPRLWQPPVVTRRIAAQSAQFLYSRVADERTGSLVLCENPNHLNMIAITPELKKKCLVLLESVFDIRQFTLFPDIDGFCYANSVSFESHSNERW</sequence>
<feature type="domain" description="FRG" evidence="1">
    <location>
        <begin position="35"/>
        <end position="140"/>
    </location>
</feature>
<proteinExistence type="predicted"/>
<protein>
    <submittedName>
        <fullName evidence="2">Blue (Type 1) copper domain protein</fullName>
    </submittedName>
</protein>
<evidence type="ECO:0000313" key="3">
    <source>
        <dbReference type="Proteomes" id="UP000000230"/>
    </source>
</evidence>
<dbReference type="EMBL" id="CP000653">
    <property type="protein sequence ID" value="ABP60042.1"/>
    <property type="molecule type" value="Genomic_DNA"/>
</dbReference>